<evidence type="ECO:0000313" key="3">
    <source>
        <dbReference type="EMBL" id="VFU01288.1"/>
    </source>
</evidence>
<evidence type="ECO:0000256" key="1">
    <source>
        <dbReference type="SAM" id="MobiDB-lite"/>
    </source>
</evidence>
<reference evidence="3 4" key="1">
    <citation type="submission" date="2019-03" db="EMBL/GenBank/DDBJ databases">
        <authorList>
            <person name="Gaulin E."/>
            <person name="Dumas B."/>
        </authorList>
    </citation>
    <scope>NUCLEOTIDE SEQUENCE [LARGE SCALE GENOMIC DNA]</scope>
    <source>
        <strain evidence="3">CBS 568.67</strain>
    </source>
</reference>
<organism evidence="3 4">
    <name type="scientific">Aphanomyces stellatus</name>
    <dbReference type="NCBI Taxonomy" id="120398"/>
    <lineage>
        <taxon>Eukaryota</taxon>
        <taxon>Sar</taxon>
        <taxon>Stramenopiles</taxon>
        <taxon>Oomycota</taxon>
        <taxon>Saprolegniomycetes</taxon>
        <taxon>Saprolegniales</taxon>
        <taxon>Verrucalvaceae</taxon>
        <taxon>Aphanomyces</taxon>
    </lineage>
</organism>
<reference evidence="2" key="2">
    <citation type="submission" date="2019-06" db="EMBL/GenBank/DDBJ databases">
        <title>Genomics analysis of Aphanomyces spp. identifies a new class of oomycete effector associated with host adaptation.</title>
        <authorList>
            <person name="Gaulin E."/>
        </authorList>
    </citation>
    <scope>NUCLEOTIDE SEQUENCE</scope>
    <source>
        <strain evidence="2">CBS 578.67</strain>
    </source>
</reference>
<protein>
    <submittedName>
        <fullName evidence="3">Aste57867_24651 protein</fullName>
    </submittedName>
</protein>
<evidence type="ECO:0000313" key="2">
    <source>
        <dbReference type="EMBL" id="KAF0683286.1"/>
    </source>
</evidence>
<feature type="compositionally biased region" description="Low complexity" evidence="1">
    <location>
        <begin position="67"/>
        <end position="78"/>
    </location>
</feature>
<feature type="compositionally biased region" description="Low complexity" evidence="1">
    <location>
        <begin position="299"/>
        <end position="310"/>
    </location>
</feature>
<dbReference type="AlphaFoldDB" id="A0A485LT22"/>
<feature type="region of interest" description="Disordered" evidence="1">
    <location>
        <begin position="1"/>
        <end position="145"/>
    </location>
</feature>
<dbReference type="EMBL" id="VJMH01007433">
    <property type="protein sequence ID" value="KAF0683286.1"/>
    <property type="molecule type" value="Genomic_DNA"/>
</dbReference>
<accession>A0A485LT22</accession>
<evidence type="ECO:0000313" key="4">
    <source>
        <dbReference type="Proteomes" id="UP000332933"/>
    </source>
</evidence>
<proteinExistence type="predicted"/>
<feature type="compositionally biased region" description="Low complexity" evidence="1">
    <location>
        <begin position="590"/>
        <end position="599"/>
    </location>
</feature>
<feature type="region of interest" description="Disordered" evidence="1">
    <location>
        <begin position="565"/>
        <end position="605"/>
    </location>
</feature>
<dbReference type="OrthoDB" id="87344at2759"/>
<dbReference type="EMBL" id="CAADRA010007459">
    <property type="protein sequence ID" value="VFU01288.1"/>
    <property type="molecule type" value="Genomic_DNA"/>
</dbReference>
<keyword evidence="4" id="KW-1185">Reference proteome</keyword>
<sequence length="983" mass="105290">MSKQASIPLRETITPSRGSDGPTPVIGVSTNPGQEVGVGNALLPNPGVSNPLLTPNPSSVSVLAGGPSSSDSPPRSESTNGQPFSPSPSGSGARASMHVLSKQGRCSRPQKSSQELAEAGDEAGGGGCVQLPPTSTNRPNDLMDGTGTLTLEAERPFVGHGPGPIPTRSINISSEVLVDGAGIPGSVSPNPVGHSKHRKGCKGCPSTPEMPEGYGGLAPASLVVNWAGHAATRHSDSGGVVGVDRLSGDDFLNSVAPFSGYDQDFPPLSSLENTSAVDFDSVPTETSSENDVGTDEASKNANSKASALKSDVSKAQGSKKDAPKGQAAKTATPNQPKVAKYRDAGGHALDEDDIAQCEAMADAFYKNPEDMNSFLDGILLLPKSQVFELPIKLDERFRDLSERVLCSQFVKENTGSLWESKYSKLWIHKRNPLTMVISCYDLKTCVAMGGTTFMLGGKAFQVPQYSRYGPNYYVTFAKVNNPDMARAIVAELASLTKAVIAAFNPTANQTVASPHLRVIFKTSAPPPQLVPKGGDPLREIVVTDPAGNACPVVFQHKIAALNTKLPPSILSRRGEKRSTSKNGSNPPAPAQSTPQQPSPDVNTDVTDTETRFVCAQSTPPDDHAVADAPVDESHVNDDVNMELTQNQAAQVESQRVTDDVDMEGAREPTCDDPEESHVQIDDVEMSPPSSPVQAPNDELLQQSPLELQLVTCNRSAPATIRALSPSPRAVTPLFTSNRFSLLQEDDVELSLDDYIVPRLVLEDASHPRVQVPRKKKPRIEAKKAHRDRAKKFMTDKTAEKSIGECQAILRLEPAVVAHSLYSGPNDSALLNALIASHAVERKMASYKHQGKPSNYRDYLVSSNLSQVGLKCPRAILEAITTSSEDEALMAVAALDLYLCAPDLYTNYEAIEVLLGEAATLWETRLTDRSLLCVVKKRMATLRGYTLPFPIVKALDKLHFIISNNSINSICDLHHALQPEDWDL</sequence>
<feature type="region of interest" description="Disordered" evidence="1">
    <location>
        <begin position="280"/>
        <end position="338"/>
    </location>
</feature>
<feature type="compositionally biased region" description="Low complexity" evidence="1">
    <location>
        <begin position="87"/>
        <end position="96"/>
    </location>
</feature>
<dbReference type="Proteomes" id="UP000332933">
    <property type="component" value="Unassembled WGS sequence"/>
</dbReference>
<feature type="compositionally biased region" description="Polar residues" evidence="1">
    <location>
        <begin position="47"/>
        <end position="61"/>
    </location>
</feature>
<gene>
    <name evidence="3" type="primary">Aste57867_24651</name>
    <name evidence="2" type="ORF">As57867_024573</name>
    <name evidence="3" type="ORF">ASTE57867_24651</name>
</gene>
<name>A0A485LT22_9STRA</name>